<dbReference type="OrthoDB" id="118550at2759"/>
<evidence type="ECO:0000259" key="8">
    <source>
        <dbReference type="PROSITE" id="PS51293"/>
    </source>
</evidence>
<evidence type="ECO:0000313" key="10">
    <source>
        <dbReference type="EMBL" id="VVB06849.1"/>
    </source>
</evidence>
<dbReference type="PROSITE" id="PS51293">
    <property type="entry name" value="SANT"/>
    <property type="match status" value="1"/>
</dbReference>
<dbReference type="Gene3D" id="1.10.10.60">
    <property type="entry name" value="Homeodomain-like"/>
    <property type="match status" value="1"/>
</dbReference>
<dbReference type="AlphaFoldDB" id="A0A565BZT8"/>
<evidence type="ECO:0000259" key="9">
    <source>
        <dbReference type="PROSITE" id="PS51294"/>
    </source>
</evidence>
<dbReference type="EMBL" id="CABITT030000006">
    <property type="protein sequence ID" value="VVB06849.1"/>
    <property type="molecule type" value="Genomic_DNA"/>
</dbReference>
<dbReference type="Pfam" id="PF24904">
    <property type="entry name" value="RVE6"/>
    <property type="match status" value="1"/>
</dbReference>
<evidence type="ECO:0000256" key="2">
    <source>
        <dbReference type="ARBA" id="ARBA00023015"/>
    </source>
</evidence>
<organism evidence="10 11">
    <name type="scientific">Arabis nemorensis</name>
    <dbReference type="NCBI Taxonomy" id="586526"/>
    <lineage>
        <taxon>Eukaryota</taxon>
        <taxon>Viridiplantae</taxon>
        <taxon>Streptophyta</taxon>
        <taxon>Embryophyta</taxon>
        <taxon>Tracheophyta</taxon>
        <taxon>Spermatophyta</taxon>
        <taxon>Magnoliopsida</taxon>
        <taxon>eudicotyledons</taxon>
        <taxon>Gunneridae</taxon>
        <taxon>Pentapetalae</taxon>
        <taxon>rosids</taxon>
        <taxon>malvids</taxon>
        <taxon>Brassicales</taxon>
        <taxon>Brassicaceae</taxon>
        <taxon>Arabideae</taxon>
        <taxon>Arabis</taxon>
    </lineage>
</organism>
<accession>A0A565BZT8</accession>
<keyword evidence="3" id="KW-0238">DNA-binding</keyword>
<feature type="domain" description="Myb-like" evidence="7">
    <location>
        <begin position="62"/>
        <end position="112"/>
    </location>
</feature>
<dbReference type="Pfam" id="PF00249">
    <property type="entry name" value="Myb_DNA-binding"/>
    <property type="match status" value="1"/>
</dbReference>
<evidence type="ECO:0000259" key="7">
    <source>
        <dbReference type="PROSITE" id="PS50090"/>
    </source>
</evidence>
<dbReference type="InterPro" id="IPR006447">
    <property type="entry name" value="Myb_dom_plants"/>
</dbReference>
<proteinExistence type="predicted"/>
<dbReference type="PROSITE" id="PS51294">
    <property type="entry name" value="HTH_MYB"/>
    <property type="match status" value="1"/>
</dbReference>
<keyword evidence="11" id="KW-1185">Reference proteome</keyword>
<dbReference type="NCBIfam" id="TIGR01557">
    <property type="entry name" value="myb_SHAQKYF"/>
    <property type="match status" value="1"/>
</dbReference>
<evidence type="ECO:0000256" key="1">
    <source>
        <dbReference type="ARBA" id="ARBA00004123"/>
    </source>
</evidence>
<dbReference type="CDD" id="cd00167">
    <property type="entry name" value="SANT"/>
    <property type="match status" value="1"/>
</dbReference>
<dbReference type="PROSITE" id="PS50090">
    <property type="entry name" value="MYB_LIKE"/>
    <property type="match status" value="1"/>
</dbReference>
<evidence type="ECO:0000256" key="5">
    <source>
        <dbReference type="ARBA" id="ARBA00023242"/>
    </source>
</evidence>
<feature type="region of interest" description="Disordered" evidence="6">
    <location>
        <begin position="115"/>
        <end position="141"/>
    </location>
</feature>
<dbReference type="Proteomes" id="UP000489600">
    <property type="component" value="Unassembled WGS sequence"/>
</dbReference>
<dbReference type="GO" id="GO:0003677">
    <property type="term" value="F:DNA binding"/>
    <property type="evidence" value="ECO:0007669"/>
    <property type="project" value="UniProtKB-KW"/>
</dbReference>
<protein>
    <submittedName>
        <fullName evidence="10">Uncharacterized protein</fullName>
    </submittedName>
</protein>
<dbReference type="PANTHER" id="PTHR12802:SF167">
    <property type="entry name" value="PROTEIN REVEILLE 5"/>
    <property type="match status" value="1"/>
</dbReference>
<evidence type="ECO:0000256" key="6">
    <source>
        <dbReference type="SAM" id="MobiDB-lite"/>
    </source>
</evidence>
<dbReference type="FunFam" id="1.10.10.60:FF:000023">
    <property type="entry name" value="protein REVEILLE 6 isoform X1"/>
    <property type="match status" value="1"/>
</dbReference>
<feature type="domain" description="SANT" evidence="8">
    <location>
        <begin position="65"/>
        <end position="116"/>
    </location>
</feature>
<dbReference type="InterPro" id="IPR009057">
    <property type="entry name" value="Homeodomain-like_sf"/>
</dbReference>
<dbReference type="InterPro" id="IPR001005">
    <property type="entry name" value="SANT/Myb"/>
</dbReference>
<comment type="caution">
    <text evidence="10">The sequence shown here is derived from an EMBL/GenBank/DDBJ whole genome shotgun (WGS) entry which is preliminary data.</text>
</comment>
<gene>
    <name evidence="10" type="ORF">ANE_LOCUS17293</name>
</gene>
<reference evidence="10" key="1">
    <citation type="submission" date="2019-07" db="EMBL/GenBank/DDBJ databases">
        <authorList>
            <person name="Dittberner H."/>
        </authorList>
    </citation>
    <scope>NUCLEOTIDE SEQUENCE [LARGE SCALE GENOMIC DNA]</scope>
</reference>
<dbReference type="InterPro" id="IPR017884">
    <property type="entry name" value="SANT_dom"/>
</dbReference>
<evidence type="ECO:0000256" key="3">
    <source>
        <dbReference type="ARBA" id="ARBA00023125"/>
    </source>
</evidence>
<keyword evidence="2" id="KW-0805">Transcription regulation</keyword>
<dbReference type="GO" id="GO:0005634">
    <property type="term" value="C:nucleus"/>
    <property type="evidence" value="ECO:0007669"/>
    <property type="project" value="UniProtKB-SubCell"/>
</dbReference>
<evidence type="ECO:0000256" key="4">
    <source>
        <dbReference type="ARBA" id="ARBA00023163"/>
    </source>
</evidence>
<sequence length="318" mass="35383">MVSVNPRPAQGFPFSDPVNMSLPGFNSDSDGFGLTPIAPVTGRSNTVSFSEDPATKIRKPYTIKKSRENWTEQEHDKFLEALHLFDRDWKKIEAFVGSKTVVQIRSHAQKYFLKVQKSGTNEHLPPPRPKRKASHPYPQKAPKNVALTSHVVGSLPVSNAPSLLEPGYLYSSDSQSLLGNPAVCASSSSSWNDESTNPPKPLIQEEPGVSATALPKNRCYSTSSKEDTQRLRAVTKPKDEESCDKPHRVMPNFAEVYSFIGSVFDPNTTGHLRRLKEMDPINMETVLLLMRNLSLNLTSPEFAEQRKLISSYSAKTLK</sequence>
<keyword evidence="5" id="KW-0539">Nucleus</keyword>
<dbReference type="InterPro" id="IPR017930">
    <property type="entry name" value="Myb_dom"/>
</dbReference>
<feature type="region of interest" description="Disordered" evidence="6">
    <location>
        <begin position="181"/>
        <end position="211"/>
    </location>
</feature>
<evidence type="ECO:0000313" key="11">
    <source>
        <dbReference type="Proteomes" id="UP000489600"/>
    </source>
</evidence>
<name>A0A565BZT8_9BRAS</name>
<feature type="domain" description="HTH myb-type" evidence="9">
    <location>
        <begin position="62"/>
        <end position="116"/>
    </location>
</feature>
<comment type="subcellular location">
    <subcellularLocation>
        <location evidence="1">Nucleus</location>
    </subcellularLocation>
</comment>
<dbReference type="PANTHER" id="PTHR12802">
    <property type="entry name" value="SWI/SNF COMPLEX-RELATED"/>
    <property type="match status" value="1"/>
</dbReference>
<dbReference type="SUPFAM" id="SSF46689">
    <property type="entry name" value="Homeodomain-like"/>
    <property type="match status" value="1"/>
</dbReference>
<dbReference type="SMART" id="SM00717">
    <property type="entry name" value="SANT"/>
    <property type="match status" value="1"/>
</dbReference>
<keyword evidence="4" id="KW-0804">Transcription</keyword>
<dbReference type="GO" id="GO:0010468">
    <property type="term" value="P:regulation of gene expression"/>
    <property type="evidence" value="ECO:0007669"/>
    <property type="project" value="UniProtKB-ARBA"/>
</dbReference>